<dbReference type="OrthoDB" id="42948at2759"/>
<dbReference type="Proteomes" id="UP000095751">
    <property type="component" value="Unassembled WGS sequence"/>
</dbReference>
<accession>A0A1E7F5S1</accession>
<organism evidence="1 2">
    <name type="scientific">Fragilariopsis cylindrus CCMP1102</name>
    <dbReference type="NCBI Taxonomy" id="635003"/>
    <lineage>
        <taxon>Eukaryota</taxon>
        <taxon>Sar</taxon>
        <taxon>Stramenopiles</taxon>
        <taxon>Ochrophyta</taxon>
        <taxon>Bacillariophyta</taxon>
        <taxon>Bacillariophyceae</taxon>
        <taxon>Bacillariophycidae</taxon>
        <taxon>Bacillariales</taxon>
        <taxon>Bacillariaceae</taxon>
        <taxon>Fragilariopsis</taxon>
    </lineage>
</organism>
<dbReference type="Gene3D" id="3.40.30.10">
    <property type="entry name" value="Glutaredoxin"/>
    <property type="match status" value="1"/>
</dbReference>
<dbReference type="InParanoid" id="A0A1E7F5S1"/>
<dbReference type="KEGG" id="fcy:FRACYDRAFT_241840"/>
<reference evidence="1 2" key="1">
    <citation type="submission" date="2016-09" db="EMBL/GenBank/DDBJ databases">
        <title>Extensive genetic diversity and differential bi-allelic expression allows diatom success in the polar Southern Ocean.</title>
        <authorList>
            <consortium name="DOE Joint Genome Institute"/>
            <person name="Mock T."/>
            <person name="Otillar R.P."/>
            <person name="Strauss J."/>
            <person name="Dupont C."/>
            <person name="Frickenhaus S."/>
            <person name="Maumus F."/>
            <person name="Mcmullan M."/>
            <person name="Sanges R."/>
            <person name="Schmutz J."/>
            <person name="Toseland A."/>
            <person name="Valas R."/>
            <person name="Veluchamy A."/>
            <person name="Ward B.J."/>
            <person name="Allen A."/>
            <person name="Barry K."/>
            <person name="Falciatore A."/>
            <person name="Ferrante M."/>
            <person name="Fortunato A.E."/>
            <person name="Gloeckner G."/>
            <person name="Gruber A."/>
            <person name="Hipkin R."/>
            <person name="Janech M."/>
            <person name="Kroth P."/>
            <person name="Leese F."/>
            <person name="Lindquist E."/>
            <person name="Lyon B.R."/>
            <person name="Martin J."/>
            <person name="Mayer C."/>
            <person name="Parker M."/>
            <person name="Quesneville H."/>
            <person name="Raymond J."/>
            <person name="Uhlig C."/>
            <person name="Valentin K.U."/>
            <person name="Worden A.Z."/>
            <person name="Armbrust E.V."/>
            <person name="Bowler C."/>
            <person name="Green B."/>
            <person name="Moulton V."/>
            <person name="Van Oosterhout C."/>
            <person name="Grigoriev I."/>
        </authorList>
    </citation>
    <scope>NUCLEOTIDE SEQUENCE [LARGE SCALE GENOMIC DNA]</scope>
    <source>
        <strain evidence="1 2">CCMP1102</strain>
    </source>
</reference>
<gene>
    <name evidence="1" type="ORF">FRACYDRAFT_241840</name>
</gene>
<sequence length="181" mass="20199">MVRESVSLIISKTAQRSPFSSRRCFRQQPSGTSRVMLMESPSDNREEFITTHDDDSNNSNENDNDIISEQEKQFKIITCMSTSCSRKRDELGMDSLSTFGAMYSRASSSKVQVDEGACVGSCKDGPCIAIEHEDFIGSVSLEGMTDEEFSKKTIVTEEDADRVWSCVENAVQMMVEAEDDD</sequence>
<dbReference type="EMBL" id="KV784361">
    <property type="protein sequence ID" value="OEU13507.1"/>
    <property type="molecule type" value="Genomic_DNA"/>
</dbReference>
<proteinExistence type="predicted"/>
<keyword evidence="2" id="KW-1185">Reference proteome</keyword>
<name>A0A1E7F5S1_9STRA</name>
<dbReference type="AlphaFoldDB" id="A0A1E7F5S1"/>
<evidence type="ECO:0000313" key="2">
    <source>
        <dbReference type="Proteomes" id="UP000095751"/>
    </source>
</evidence>
<protein>
    <submittedName>
        <fullName evidence="1">Uncharacterized protein</fullName>
    </submittedName>
</protein>
<evidence type="ECO:0000313" key="1">
    <source>
        <dbReference type="EMBL" id="OEU13507.1"/>
    </source>
</evidence>